<keyword evidence="4" id="KW-1185">Reference proteome</keyword>
<keyword evidence="1" id="KW-1133">Transmembrane helix</keyword>
<sequence>MATKVPPLVDLLSAFVFVFVLPVPFKRKLSALRLSRCFPCDGSVDPKSAETLSLCAFAMSFSFSSFSSSSSVLCFFLLLFVLPHFSFVSSADANAKLKKCCSTLTSETDDKDCVARFCDFDAISQANVLNFMSKCKDKGDTVGHMWDCASSRFDHTHCCRGKGVSDKCMEYCSAQDGVPENYVDYVACVDYFDHIRDCFKAHLENKKEEK</sequence>
<evidence type="ECO:0000259" key="2">
    <source>
        <dbReference type="Pfam" id="PF01682"/>
    </source>
</evidence>
<feature type="domain" description="Domain of unknown function DB" evidence="2">
    <location>
        <begin position="100"/>
        <end position="199"/>
    </location>
</feature>
<dbReference type="EMBL" id="JBICBT010000207">
    <property type="protein sequence ID" value="KAL3120778.1"/>
    <property type="molecule type" value="Genomic_DNA"/>
</dbReference>
<keyword evidence="1" id="KW-0472">Membrane</keyword>
<gene>
    <name evidence="3" type="ORF">niasHT_008070</name>
</gene>
<dbReference type="PANTHER" id="PTHR46705:SF15">
    <property type="entry name" value="DOMAIN OF UNKNOWN FUNCTION DB DOMAIN-CONTAINING PROTEIN"/>
    <property type="match status" value="1"/>
</dbReference>
<accession>A0ABD2M0A8</accession>
<evidence type="ECO:0000256" key="1">
    <source>
        <dbReference type="SAM" id="Phobius"/>
    </source>
</evidence>
<reference evidence="3 4" key="1">
    <citation type="submission" date="2024-10" db="EMBL/GenBank/DDBJ databases">
        <authorList>
            <person name="Kim D."/>
        </authorList>
    </citation>
    <scope>NUCLEOTIDE SEQUENCE [LARGE SCALE GENOMIC DNA]</scope>
    <source>
        <strain evidence="3">BH-2024</strain>
    </source>
</reference>
<dbReference type="Proteomes" id="UP001620626">
    <property type="component" value="Unassembled WGS sequence"/>
</dbReference>
<dbReference type="InterPro" id="IPR002602">
    <property type="entry name" value="DB"/>
</dbReference>
<keyword evidence="1" id="KW-0812">Transmembrane</keyword>
<dbReference type="Pfam" id="PF01682">
    <property type="entry name" value="DB"/>
    <property type="match status" value="1"/>
</dbReference>
<feature type="transmembrane region" description="Helical" evidence="1">
    <location>
        <begin position="69"/>
        <end position="89"/>
    </location>
</feature>
<protein>
    <recommendedName>
        <fullName evidence="2">Domain of unknown function DB domain-containing protein</fullName>
    </recommendedName>
</protein>
<dbReference type="AlphaFoldDB" id="A0ABD2M0A8"/>
<comment type="caution">
    <text evidence="3">The sequence shown here is derived from an EMBL/GenBank/DDBJ whole genome shotgun (WGS) entry which is preliminary data.</text>
</comment>
<evidence type="ECO:0000313" key="4">
    <source>
        <dbReference type="Proteomes" id="UP001620626"/>
    </source>
</evidence>
<evidence type="ECO:0000313" key="3">
    <source>
        <dbReference type="EMBL" id="KAL3120778.1"/>
    </source>
</evidence>
<name>A0ABD2M0A8_9BILA</name>
<feature type="transmembrane region" description="Helical" evidence="1">
    <location>
        <begin position="7"/>
        <end position="25"/>
    </location>
</feature>
<organism evidence="3 4">
    <name type="scientific">Heterodera trifolii</name>
    <dbReference type="NCBI Taxonomy" id="157864"/>
    <lineage>
        <taxon>Eukaryota</taxon>
        <taxon>Metazoa</taxon>
        <taxon>Ecdysozoa</taxon>
        <taxon>Nematoda</taxon>
        <taxon>Chromadorea</taxon>
        <taxon>Rhabditida</taxon>
        <taxon>Tylenchina</taxon>
        <taxon>Tylenchomorpha</taxon>
        <taxon>Tylenchoidea</taxon>
        <taxon>Heteroderidae</taxon>
        <taxon>Heteroderinae</taxon>
        <taxon>Heterodera</taxon>
    </lineage>
</organism>
<proteinExistence type="predicted"/>
<dbReference type="PANTHER" id="PTHR46705">
    <property type="entry name" value="PROTEIN CBG09805"/>
    <property type="match status" value="1"/>
</dbReference>